<reference evidence="4" key="1">
    <citation type="submission" date="2019-04" db="EMBL/GenBank/DDBJ databases">
        <title>Draft genome sequence of Pseudonocardiaceae bacterium SL3-2-4.</title>
        <authorList>
            <person name="Ningsih F."/>
            <person name="Yokota A."/>
            <person name="Sakai Y."/>
            <person name="Nanatani K."/>
            <person name="Yabe S."/>
            <person name="Oetari A."/>
            <person name="Sjamsuridzal W."/>
        </authorList>
    </citation>
    <scope>NUCLEOTIDE SEQUENCE [LARGE SCALE GENOMIC DNA]</scope>
    <source>
        <strain evidence="4">SL3-2-4</strain>
    </source>
</reference>
<dbReference type="InterPro" id="IPR018768">
    <property type="entry name" value="DUF2344"/>
</dbReference>
<dbReference type="NCBIfam" id="TIGR03936">
    <property type="entry name" value="sam_1_link_chp"/>
    <property type="match status" value="1"/>
</dbReference>
<dbReference type="Pfam" id="PF10105">
    <property type="entry name" value="DUF2344"/>
    <property type="match status" value="1"/>
</dbReference>
<gene>
    <name evidence="3" type="ORF">GTS_31030</name>
</gene>
<evidence type="ECO:0000259" key="2">
    <source>
        <dbReference type="Pfam" id="PF10105"/>
    </source>
</evidence>
<organism evidence="3 4">
    <name type="scientific">Gandjariella thermophila</name>
    <dbReference type="NCBI Taxonomy" id="1931992"/>
    <lineage>
        <taxon>Bacteria</taxon>
        <taxon>Bacillati</taxon>
        <taxon>Actinomycetota</taxon>
        <taxon>Actinomycetes</taxon>
        <taxon>Pseudonocardiales</taxon>
        <taxon>Pseudonocardiaceae</taxon>
        <taxon>Gandjariella</taxon>
    </lineage>
</organism>
<name>A0A4D4J8Y1_9PSEU</name>
<keyword evidence="4" id="KW-1185">Reference proteome</keyword>
<sequence length="291" mass="30356">MARAFERALRRAGVPMAYSQGFNPHPKISWAGAAPTGVASEAEYVEIQLVERVDPEVLRAELDAALPDGLDVLQVVPASGGSLADRLDASLWRIELPGVDPRALAEAVDRLLAADRVEVQRLTKDGRRTIDVRPAVVTAEAASSVAGAGGSPDRVESGPLRRRFPDDEEIASNGTSVPGRGERTADNVAHGSQIGTRAARTDDWPAPGRPCGILVTVVRQATPAVRPDDVLSALRVVAGLEPPVPAKATRMAQGQLDDDGRLADPLAPVAAPQPATRDGESGQGVVAGPAV</sequence>
<protein>
    <submittedName>
        <fullName evidence="3">Radical SAM protein</fullName>
    </submittedName>
</protein>
<evidence type="ECO:0000313" key="4">
    <source>
        <dbReference type="Proteomes" id="UP000298860"/>
    </source>
</evidence>
<feature type="domain" description="DUF2344" evidence="2">
    <location>
        <begin position="1"/>
        <end position="141"/>
    </location>
</feature>
<feature type="region of interest" description="Disordered" evidence="1">
    <location>
        <begin position="143"/>
        <end position="205"/>
    </location>
</feature>
<accession>A0A4D4J8Y1</accession>
<proteinExistence type="predicted"/>
<dbReference type="EMBL" id="BJFL01000014">
    <property type="protein sequence ID" value="GDY31470.1"/>
    <property type="molecule type" value="Genomic_DNA"/>
</dbReference>
<comment type="caution">
    <text evidence="3">The sequence shown here is derived from an EMBL/GenBank/DDBJ whole genome shotgun (WGS) entry which is preliminary data.</text>
</comment>
<feature type="region of interest" description="Disordered" evidence="1">
    <location>
        <begin position="248"/>
        <end position="291"/>
    </location>
</feature>
<evidence type="ECO:0000256" key="1">
    <source>
        <dbReference type="SAM" id="MobiDB-lite"/>
    </source>
</evidence>
<evidence type="ECO:0000313" key="3">
    <source>
        <dbReference type="EMBL" id="GDY31470.1"/>
    </source>
</evidence>
<dbReference type="AlphaFoldDB" id="A0A4D4J8Y1"/>
<dbReference type="Proteomes" id="UP000298860">
    <property type="component" value="Unassembled WGS sequence"/>
</dbReference>